<name>A0A382HLR7_9ZZZZ</name>
<organism evidence="1">
    <name type="scientific">marine metagenome</name>
    <dbReference type="NCBI Taxonomy" id="408172"/>
    <lineage>
        <taxon>unclassified sequences</taxon>
        <taxon>metagenomes</taxon>
        <taxon>ecological metagenomes</taxon>
    </lineage>
</organism>
<sequence length="35" mass="3947">MYEEKILTTSSDPQKAIITGLVNITNKYNIKFASN</sequence>
<protein>
    <submittedName>
        <fullName evidence="1">Uncharacterized protein</fullName>
    </submittedName>
</protein>
<gene>
    <name evidence="1" type="ORF">METZ01_LOCUS241102</name>
</gene>
<dbReference type="EMBL" id="UINC01062035">
    <property type="protein sequence ID" value="SVB88248.1"/>
    <property type="molecule type" value="Genomic_DNA"/>
</dbReference>
<proteinExistence type="predicted"/>
<feature type="non-terminal residue" evidence="1">
    <location>
        <position position="35"/>
    </location>
</feature>
<evidence type="ECO:0000313" key="1">
    <source>
        <dbReference type="EMBL" id="SVB88248.1"/>
    </source>
</evidence>
<accession>A0A382HLR7</accession>
<reference evidence="1" key="1">
    <citation type="submission" date="2018-05" db="EMBL/GenBank/DDBJ databases">
        <authorList>
            <person name="Lanie J.A."/>
            <person name="Ng W.-L."/>
            <person name="Kazmierczak K.M."/>
            <person name="Andrzejewski T.M."/>
            <person name="Davidsen T.M."/>
            <person name="Wayne K.J."/>
            <person name="Tettelin H."/>
            <person name="Glass J.I."/>
            <person name="Rusch D."/>
            <person name="Podicherti R."/>
            <person name="Tsui H.-C.T."/>
            <person name="Winkler M.E."/>
        </authorList>
    </citation>
    <scope>NUCLEOTIDE SEQUENCE</scope>
</reference>
<dbReference type="AlphaFoldDB" id="A0A382HLR7"/>